<proteinExistence type="predicted"/>
<dbReference type="InterPro" id="IPR035919">
    <property type="entry name" value="EAL_sf"/>
</dbReference>
<name>A0A517DYD6_9FIRM</name>
<keyword evidence="2" id="KW-1185">Reference proteome</keyword>
<evidence type="ECO:0000313" key="1">
    <source>
        <dbReference type="EMBL" id="QDR82256.1"/>
    </source>
</evidence>
<dbReference type="AlphaFoldDB" id="A0A517DYD6"/>
<sequence length="103" mass="11733">MAQETEVHVARQPIFDNKLNVFGYELLFRSHFINSYDRADGDHATHDVIANSFLLFGLETLTSGKKAFINFTANSLKKNFRNAAPKIRSCRDSGRYYPGCGHY</sequence>
<accession>A0A517DYD6</accession>
<dbReference type="KEGG" id="sted:SPTER_36800"/>
<dbReference type="RefSeq" id="WP_211367318.1">
    <property type="nucleotide sequence ID" value="NZ_CP036259.1"/>
</dbReference>
<reference evidence="1 2" key="1">
    <citation type="submission" date="2019-02" db="EMBL/GenBank/DDBJ databases">
        <title>Closed genome of Sporomusa termitida DSM 4440.</title>
        <authorList>
            <person name="Poehlein A."/>
            <person name="Daniel R."/>
        </authorList>
    </citation>
    <scope>NUCLEOTIDE SEQUENCE [LARGE SCALE GENOMIC DNA]</scope>
    <source>
        <strain evidence="1 2">DSM 4440</strain>
    </source>
</reference>
<protein>
    <submittedName>
        <fullName evidence="1">Uncharacterized protein</fullName>
    </submittedName>
</protein>
<gene>
    <name evidence="1" type="ORF">SPTER_36800</name>
</gene>
<organism evidence="1 2">
    <name type="scientific">Sporomusa termitida</name>
    <dbReference type="NCBI Taxonomy" id="2377"/>
    <lineage>
        <taxon>Bacteria</taxon>
        <taxon>Bacillati</taxon>
        <taxon>Bacillota</taxon>
        <taxon>Negativicutes</taxon>
        <taxon>Selenomonadales</taxon>
        <taxon>Sporomusaceae</taxon>
        <taxon>Sporomusa</taxon>
    </lineage>
</organism>
<dbReference type="Proteomes" id="UP000320776">
    <property type="component" value="Chromosome"/>
</dbReference>
<evidence type="ECO:0000313" key="2">
    <source>
        <dbReference type="Proteomes" id="UP000320776"/>
    </source>
</evidence>
<dbReference type="EMBL" id="CP036259">
    <property type="protein sequence ID" value="QDR82256.1"/>
    <property type="molecule type" value="Genomic_DNA"/>
</dbReference>
<dbReference type="SUPFAM" id="SSF141868">
    <property type="entry name" value="EAL domain-like"/>
    <property type="match status" value="1"/>
</dbReference>